<evidence type="ECO:0000313" key="2">
    <source>
        <dbReference type="Proteomes" id="UP001066276"/>
    </source>
</evidence>
<dbReference type="PANTHER" id="PTHR47161">
    <property type="entry name" value="LYMPHOID-SPECIFIC HELICASE"/>
    <property type="match status" value="1"/>
</dbReference>
<dbReference type="AlphaFoldDB" id="A0AAV7QXH3"/>
<dbReference type="PANTHER" id="PTHR47161:SF1">
    <property type="entry name" value="LYMPHOID-SPECIFIC HELICASE"/>
    <property type="match status" value="1"/>
</dbReference>
<dbReference type="GO" id="GO:0031508">
    <property type="term" value="P:pericentric heterochromatin formation"/>
    <property type="evidence" value="ECO:0007669"/>
    <property type="project" value="TreeGrafter"/>
</dbReference>
<protein>
    <submittedName>
        <fullName evidence="1">Uncharacterized protein</fullName>
    </submittedName>
</protein>
<sequence length="57" mass="6445">KFKGGQAGIHQSKSCLDPQELMELLRSRDFEREVNGSADKVISDKDLELLLDRSDLI</sequence>
<gene>
    <name evidence="1" type="ORF">NDU88_009424</name>
</gene>
<accession>A0AAV7QXH3</accession>
<comment type="caution">
    <text evidence="1">The sequence shown here is derived from an EMBL/GenBank/DDBJ whole genome shotgun (WGS) entry which is preliminary data.</text>
</comment>
<dbReference type="GO" id="GO:0005721">
    <property type="term" value="C:pericentric heterochromatin"/>
    <property type="evidence" value="ECO:0007669"/>
    <property type="project" value="TreeGrafter"/>
</dbReference>
<dbReference type="GO" id="GO:0003682">
    <property type="term" value="F:chromatin binding"/>
    <property type="evidence" value="ECO:0007669"/>
    <property type="project" value="TreeGrafter"/>
</dbReference>
<feature type="non-terminal residue" evidence="1">
    <location>
        <position position="1"/>
    </location>
</feature>
<feature type="non-terminal residue" evidence="1">
    <location>
        <position position="57"/>
    </location>
</feature>
<keyword evidence="2" id="KW-1185">Reference proteome</keyword>
<dbReference type="GO" id="GO:0044027">
    <property type="term" value="P:negative regulation of gene expression via chromosomal CpG island methylation"/>
    <property type="evidence" value="ECO:0007669"/>
    <property type="project" value="TreeGrafter"/>
</dbReference>
<dbReference type="GO" id="GO:0005634">
    <property type="term" value="C:nucleus"/>
    <property type="evidence" value="ECO:0007669"/>
    <property type="project" value="TreeGrafter"/>
</dbReference>
<proteinExistence type="predicted"/>
<evidence type="ECO:0000313" key="1">
    <source>
        <dbReference type="EMBL" id="KAJ1143113.1"/>
    </source>
</evidence>
<dbReference type="GO" id="GO:0006346">
    <property type="term" value="P:DNA methylation-dependent constitutive heterochromatin formation"/>
    <property type="evidence" value="ECO:0007669"/>
    <property type="project" value="TreeGrafter"/>
</dbReference>
<reference evidence="1" key="1">
    <citation type="journal article" date="2022" name="bioRxiv">
        <title>Sequencing and chromosome-scale assembly of the giantPleurodeles waltlgenome.</title>
        <authorList>
            <person name="Brown T."/>
            <person name="Elewa A."/>
            <person name="Iarovenko S."/>
            <person name="Subramanian E."/>
            <person name="Araus A.J."/>
            <person name="Petzold A."/>
            <person name="Susuki M."/>
            <person name="Suzuki K.-i.T."/>
            <person name="Hayashi T."/>
            <person name="Toyoda A."/>
            <person name="Oliveira C."/>
            <person name="Osipova E."/>
            <person name="Leigh N.D."/>
            <person name="Simon A."/>
            <person name="Yun M.H."/>
        </authorList>
    </citation>
    <scope>NUCLEOTIDE SEQUENCE</scope>
    <source>
        <strain evidence="1">20211129_DDA</strain>
        <tissue evidence="1">Liver</tissue>
    </source>
</reference>
<dbReference type="GO" id="GO:0046651">
    <property type="term" value="P:lymphocyte proliferation"/>
    <property type="evidence" value="ECO:0007669"/>
    <property type="project" value="TreeGrafter"/>
</dbReference>
<organism evidence="1 2">
    <name type="scientific">Pleurodeles waltl</name>
    <name type="common">Iberian ribbed newt</name>
    <dbReference type="NCBI Taxonomy" id="8319"/>
    <lineage>
        <taxon>Eukaryota</taxon>
        <taxon>Metazoa</taxon>
        <taxon>Chordata</taxon>
        <taxon>Craniata</taxon>
        <taxon>Vertebrata</taxon>
        <taxon>Euteleostomi</taxon>
        <taxon>Amphibia</taxon>
        <taxon>Batrachia</taxon>
        <taxon>Caudata</taxon>
        <taxon>Salamandroidea</taxon>
        <taxon>Salamandridae</taxon>
        <taxon>Pleurodelinae</taxon>
        <taxon>Pleurodeles</taxon>
    </lineage>
</organism>
<dbReference type="Proteomes" id="UP001066276">
    <property type="component" value="Chromosome 6"/>
</dbReference>
<name>A0AAV7QXH3_PLEWA</name>
<dbReference type="EMBL" id="JANPWB010000010">
    <property type="protein sequence ID" value="KAJ1143113.1"/>
    <property type="molecule type" value="Genomic_DNA"/>
</dbReference>